<feature type="compositionally biased region" description="Low complexity" evidence="1">
    <location>
        <begin position="62"/>
        <end position="74"/>
    </location>
</feature>
<feature type="compositionally biased region" description="Polar residues" evidence="1">
    <location>
        <begin position="12"/>
        <end position="25"/>
    </location>
</feature>
<keyword evidence="3" id="KW-1185">Reference proteome</keyword>
<evidence type="ECO:0000313" key="2">
    <source>
        <dbReference type="EMBL" id="KAH8034193.1"/>
    </source>
</evidence>
<reference evidence="2" key="2">
    <citation type="submission" date="2021-09" db="EMBL/GenBank/DDBJ databases">
        <authorList>
            <person name="Jia N."/>
            <person name="Wang J."/>
            <person name="Shi W."/>
            <person name="Du L."/>
            <person name="Sun Y."/>
            <person name="Zhan W."/>
            <person name="Jiang J."/>
            <person name="Wang Q."/>
            <person name="Zhang B."/>
            <person name="Ji P."/>
            <person name="Sakyi L.B."/>
            <person name="Cui X."/>
            <person name="Yuan T."/>
            <person name="Jiang B."/>
            <person name="Yang W."/>
            <person name="Lam T.T.-Y."/>
            <person name="Chang Q."/>
            <person name="Ding S."/>
            <person name="Wang X."/>
            <person name="Zhu J."/>
            <person name="Ruan X."/>
            <person name="Zhao L."/>
            <person name="Wei J."/>
            <person name="Que T."/>
            <person name="Du C."/>
            <person name="Cheng J."/>
            <person name="Dai P."/>
            <person name="Han X."/>
            <person name="Huang E."/>
            <person name="Gao Y."/>
            <person name="Liu J."/>
            <person name="Shao H."/>
            <person name="Ye R."/>
            <person name="Li L."/>
            <person name="Wei W."/>
            <person name="Wang X."/>
            <person name="Wang C."/>
            <person name="Huo Q."/>
            <person name="Li W."/>
            <person name="Guo W."/>
            <person name="Chen H."/>
            <person name="Chen S."/>
            <person name="Zhou L."/>
            <person name="Zhou L."/>
            <person name="Ni X."/>
            <person name="Tian J."/>
            <person name="Zhou Y."/>
            <person name="Sheng Y."/>
            <person name="Liu T."/>
            <person name="Pan Y."/>
            <person name="Xia L."/>
            <person name="Li J."/>
            <person name="Zhao F."/>
            <person name="Cao W."/>
        </authorList>
    </citation>
    <scope>NUCLEOTIDE SEQUENCE</scope>
    <source>
        <strain evidence="2">Rmic-2018</strain>
        <tissue evidence="2">Larvae</tissue>
    </source>
</reference>
<protein>
    <submittedName>
        <fullName evidence="2">Uncharacterized protein</fullName>
    </submittedName>
</protein>
<feature type="compositionally biased region" description="Basic residues" evidence="1">
    <location>
        <begin position="319"/>
        <end position="328"/>
    </location>
</feature>
<sequence>MSASSFVAAPTSADSGWSTVPQLSTPAPPPLGEYNFVSTSPPSLPAEPAAVMNGMSPQADGSAPSSPPVSSQPATFDYYKASTYSEETPAVAVTAKTSKPETVQKSVEEEATKGVGEEEEEEDDTTAAASSAESSSAFEDLRAPLLRTPPGGSLRRRSLAARFRRLSRLSLSASGLAEGSSPEKRKGSGGSEGATIVVPSTIARPPTKGILRRQKVHCCSSSRHKGLPSASSFGGGTESSEGSPEHHPMSPGRFCKRAFGRVFGLSDVSRHRADGVATTVDEEQEEEVRSPRESKVVSISEPLERSPSSRRRGGDSWRHRSGANRPRKPPLVFGGTFPIDEPVGLRGAKSPFRSVVEGSLSVATFPVDAFCCAAPNLCQGHAQHHLAEPFCKSHDTGAIAKSSVASTSESEPESKVLSFCKMHEAGTSRLHKHNQSLVTSDSSGEARSLASSTHPRWKCSSFLHFLSGESKVHKS</sequence>
<feature type="region of interest" description="Disordered" evidence="1">
    <location>
        <begin position="1"/>
        <end position="74"/>
    </location>
</feature>
<feature type="compositionally biased region" description="Basic residues" evidence="1">
    <location>
        <begin position="210"/>
        <end position="226"/>
    </location>
</feature>
<dbReference type="VEuPathDB" id="VectorBase:LOC119160912"/>
<name>A0A9J6EIA0_RHIMP</name>
<feature type="compositionally biased region" description="Low complexity" evidence="1">
    <location>
        <begin position="126"/>
        <end position="138"/>
    </location>
</feature>
<comment type="caution">
    <text evidence="2">The sequence shown here is derived from an EMBL/GenBank/DDBJ whole genome shotgun (WGS) entry which is preliminary data.</text>
</comment>
<gene>
    <name evidence="2" type="ORF">HPB51_021604</name>
</gene>
<evidence type="ECO:0000313" key="3">
    <source>
        <dbReference type="Proteomes" id="UP000821866"/>
    </source>
</evidence>
<reference evidence="2" key="1">
    <citation type="journal article" date="2020" name="Cell">
        <title>Large-Scale Comparative Analyses of Tick Genomes Elucidate Their Genetic Diversity and Vector Capacities.</title>
        <authorList>
            <consortium name="Tick Genome and Microbiome Consortium (TIGMIC)"/>
            <person name="Jia N."/>
            <person name="Wang J."/>
            <person name="Shi W."/>
            <person name="Du L."/>
            <person name="Sun Y."/>
            <person name="Zhan W."/>
            <person name="Jiang J.F."/>
            <person name="Wang Q."/>
            <person name="Zhang B."/>
            <person name="Ji P."/>
            <person name="Bell-Sakyi L."/>
            <person name="Cui X.M."/>
            <person name="Yuan T.T."/>
            <person name="Jiang B.G."/>
            <person name="Yang W.F."/>
            <person name="Lam T.T."/>
            <person name="Chang Q.C."/>
            <person name="Ding S.J."/>
            <person name="Wang X.J."/>
            <person name="Zhu J.G."/>
            <person name="Ruan X.D."/>
            <person name="Zhao L."/>
            <person name="Wei J.T."/>
            <person name="Ye R.Z."/>
            <person name="Que T.C."/>
            <person name="Du C.H."/>
            <person name="Zhou Y.H."/>
            <person name="Cheng J.X."/>
            <person name="Dai P.F."/>
            <person name="Guo W.B."/>
            <person name="Han X.H."/>
            <person name="Huang E.J."/>
            <person name="Li L.F."/>
            <person name="Wei W."/>
            <person name="Gao Y.C."/>
            <person name="Liu J.Z."/>
            <person name="Shao H.Z."/>
            <person name="Wang X."/>
            <person name="Wang C.C."/>
            <person name="Yang T.C."/>
            <person name="Huo Q.B."/>
            <person name="Li W."/>
            <person name="Chen H.Y."/>
            <person name="Chen S.E."/>
            <person name="Zhou L.G."/>
            <person name="Ni X.B."/>
            <person name="Tian J.H."/>
            <person name="Sheng Y."/>
            <person name="Liu T."/>
            <person name="Pan Y.S."/>
            <person name="Xia L.Y."/>
            <person name="Li J."/>
            <person name="Zhao F."/>
            <person name="Cao W.C."/>
        </authorList>
    </citation>
    <scope>NUCLEOTIDE SEQUENCE</scope>
    <source>
        <strain evidence="2">Rmic-2018</strain>
    </source>
</reference>
<feature type="region of interest" description="Disordered" evidence="1">
    <location>
        <begin position="87"/>
        <end position="159"/>
    </location>
</feature>
<dbReference type="AlphaFoldDB" id="A0A9J6EIA0"/>
<proteinExistence type="predicted"/>
<organism evidence="2 3">
    <name type="scientific">Rhipicephalus microplus</name>
    <name type="common">Cattle tick</name>
    <name type="synonym">Boophilus microplus</name>
    <dbReference type="NCBI Taxonomy" id="6941"/>
    <lineage>
        <taxon>Eukaryota</taxon>
        <taxon>Metazoa</taxon>
        <taxon>Ecdysozoa</taxon>
        <taxon>Arthropoda</taxon>
        <taxon>Chelicerata</taxon>
        <taxon>Arachnida</taxon>
        <taxon>Acari</taxon>
        <taxon>Parasitiformes</taxon>
        <taxon>Ixodida</taxon>
        <taxon>Ixodoidea</taxon>
        <taxon>Ixodidae</taxon>
        <taxon>Rhipicephalinae</taxon>
        <taxon>Rhipicephalus</taxon>
        <taxon>Boophilus</taxon>
    </lineage>
</organism>
<feature type="compositionally biased region" description="Basic and acidic residues" evidence="1">
    <location>
        <begin position="106"/>
        <end position="116"/>
    </location>
</feature>
<feature type="region of interest" description="Disordered" evidence="1">
    <location>
        <begin position="171"/>
        <end position="253"/>
    </location>
</feature>
<feature type="compositionally biased region" description="Low complexity" evidence="1">
    <location>
        <begin position="171"/>
        <end position="180"/>
    </location>
</feature>
<accession>A0A9J6EIA0</accession>
<feature type="compositionally biased region" description="Polar residues" evidence="1">
    <location>
        <begin position="95"/>
        <end position="105"/>
    </location>
</feature>
<dbReference type="Proteomes" id="UP000821866">
    <property type="component" value="Chromosome 2"/>
</dbReference>
<dbReference type="EMBL" id="JABSTU010000004">
    <property type="protein sequence ID" value="KAH8034193.1"/>
    <property type="molecule type" value="Genomic_DNA"/>
</dbReference>
<evidence type="ECO:0000256" key="1">
    <source>
        <dbReference type="SAM" id="MobiDB-lite"/>
    </source>
</evidence>
<feature type="region of interest" description="Disordered" evidence="1">
    <location>
        <begin position="274"/>
        <end position="335"/>
    </location>
</feature>